<evidence type="ECO:0000256" key="11">
    <source>
        <dbReference type="ARBA" id="ARBA00023201"/>
    </source>
</evidence>
<evidence type="ECO:0000256" key="1">
    <source>
        <dbReference type="ARBA" id="ARBA00004651"/>
    </source>
</evidence>
<evidence type="ECO:0000313" key="16">
    <source>
        <dbReference type="Proteomes" id="UP000184248"/>
    </source>
</evidence>
<keyword evidence="16" id="KW-1185">Reference proteome</keyword>
<evidence type="ECO:0000256" key="2">
    <source>
        <dbReference type="ARBA" id="ARBA00006434"/>
    </source>
</evidence>
<feature type="transmembrane region" description="Helical" evidence="14">
    <location>
        <begin position="290"/>
        <end position="314"/>
    </location>
</feature>
<dbReference type="Pfam" id="PF00474">
    <property type="entry name" value="SSF"/>
    <property type="match status" value="1"/>
</dbReference>
<accession>A0A1M6N222</accession>
<dbReference type="Gene3D" id="1.20.1730.10">
    <property type="entry name" value="Sodium/glucose cotransporter"/>
    <property type="match status" value="1"/>
</dbReference>
<comment type="similarity">
    <text evidence="2 13">Belongs to the sodium:solute symporter (SSF) (TC 2.A.21) family.</text>
</comment>
<keyword evidence="4" id="KW-1003">Cell membrane</keyword>
<keyword evidence="8" id="KW-0915">Sodium</keyword>
<feature type="transmembrane region" description="Helical" evidence="14">
    <location>
        <begin position="464"/>
        <end position="485"/>
    </location>
</feature>
<dbReference type="InterPro" id="IPR038377">
    <property type="entry name" value="Na/Glc_symporter_sf"/>
</dbReference>
<comment type="catalytic activity">
    <reaction evidence="12">
        <text>L-proline(in) + Na(+)(in) = L-proline(out) + Na(+)(out)</text>
        <dbReference type="Rhea" id="RHEA:28967"/>
        <dbReference type="ChEBI" id="CHEBI:29101"/>
        <dbReference type="ChEBI" id="CHEBI:60039"/>
    </reaction>
</comment>
<dbReference type="GO" id="GO:0015293">
    <property type="term" value="F:symporter activity"/>
    <property type="evidence" value="ECO:0007669"/>
    <property type="project" value="UniProtKB-KW"/>
</dbReference>
<evidence type="ECO:0000256" key="3">
    <source>
        <dbReference type="ARBA" id="ARBA00022448"/>
    </source>
</evidence>
<name>A0A1M6N222_9GAMM</name>
<evidence type="ECO:0000256" key="8">
    <source>
        <dbReference type="ARBA" id="ARBA00023053"/>
    </source>
</evidence>
<feature type="transmembrane region" description="Helical" evidence="14">
    <location>
        <begin position="52"/>
        <end position="72"/>
    </location>
</feature>
<comment type="subcellular location">
    <subcellularLocation>
        <location evidence="1">Cell membrane</location>
        <topology evidence="1">Multi-pass membrane protein</topology>
    </subcellularLocation>
</comment>
<evidence type="ECO:0000256" key="12">
    <source>
        <dbReference type="ARBA" id="ARBA00033708"/>
    </source>
</evidence>
<evidence type="ECO:0000256" key="10">
    <source>
        <dbReference type="ARBA" id="ARBA00023136"/>
    </source>
</evidence>
<feature type="transmembrane region" description="Helical" evidence="14">
    <location>
        <begin position="84"/>
        <end position="108"/>
    </location>
</feature>
<dbReference type="InterPro" id="IPR050277">
    <property type="entry name" value="Sodium:Solute_Symporter"/>
</dbReference>
<sequence length="596" mass="63361">MANHKINNLRVFVAMIYTLAILFSLIGYFVIGHLAGRRVKHLDDYLVAGRNAPTFLILGTLVASYLSTSAFLGETGFAYQGYPFVMLIFAAVSTSGCLLGALAFGRYLRRSGALTVPEFFGKRFASRRVQVIAGLTTVVGLGAYLLGVMQGAGIMFAELTGMPYWVGLVLVWLTYTGFILYSGSPGVMLTDTVMFVIFSVAALGGSLYIIHDLGGWSGVIEGLLAQSEKPGIALWHGVIEGEGETFSSPGEALTWGLTLGLVWAAVLAASPWQSSRYLMARNEHVVMRSAMLTAVALAIFYALMMMTGAAINLYDTGLDSERAMVWSALNILPPWLGVIILTGVFAAGLSSCSTFLSIIGFSLSNDILPAARNEASAMRASRIAVLAAGLIALLLALFQPPAVMAVVWFAATLFASSWGPVALMSIWSRRITAAGAGWGLAVGFIGNLILSLADQAGWVQLPVYLHPVAISTLVALGIILVVSHLTRVSEEEREYLAFLHRHDASLEANWSKGSRRVAIVTMLSGIGVGLFLWRQYAETLASLAEGYGVSQGAVLGAYGLALGCGVMLLIAGGVGYRVARSRKVAERSASVAGMPE</sequence>
<keyword evidence="9" id="KW-0406">Ion transport</keyword>
<feature type="transmembrane region" description="Helical" evidence="14">
    <location>
        <begin position="380"/>
        <end position="399"/>
    </location>
</feature>
<keyword evidence="6" id="KW-0769">Symport</keyword>
<feature type="transmembrane region" description="Helical" evidence="14">
    <location>
        <begin position="556"/>
        <end position="579"/>
    </location>
</feature>
<feature type="transmembrane region" description="Helical" evidence="14">
    <location>
        <begin position="431"/>
        <end position="452"/>
    </location>
</feature>
<dbReference type="EMBL" id="FRAL01000001">
    <property type="protein sequence ID" value="SHJ89693.1"/>
    <property type="molecule type" value="Genomic_DNA"/>
</dbReference>
<evidence type="ECO:0000256" key="4">
    <source>
        <dbReference type="ARBA" id="ARBA00022475"/>
    </source>
</evidence>
<gene>
    <name evidence="15" type="ORF">SAMN05192556_101254</name>
</gene>
<dbReference type="GO" id="GO:0006814">
    <property type="term" value="P:sodium ion transport"/>
    <property type="evidence" value="ECO:0007669"/>
    <property type="project" value="UniProtKB-KW"/>
</dbReference>
<keyword evidence="10 14" id="KW-0472">Membrane</keyword>
<feature type="transmembrane region" description="Helical" evidence="14">
    <location>
        <begin position="129"/>
        <end position="156"/>
    </location>
</feature>
<evidence type="ECO:0000313" key="15">
    <source>
        <dbReference type="EMBL" id="SHJ89693.1"/>
    </source>
</evidence>
<feature type="transmembrane region" description="Helical" evidence="14">
    <location>
        <begin position="12"/>
        <end position="31"/>
    </location>
</feature>
<evidence type="ECO:0000256" key="13">
    <source>
        <dbReference type="RuleBase" id="RU362091"/>
    </source>
</evidence>
<dbReference type="Proteomes" id="UP000184248">
    <property type="component" value="Unassembled WGS sequence"/>
</dbReference>
<keyword evidence="3" id="KW-0813">Transport</keyword>
<dbReference type="GO" id="GO:0005886">
    <property type="term" value="C:plasma membrane"/>
    <property type="evidence" value="ECO:0007669"/>
    <property type="project" value="UniProtKB-SubCell"/>
</dbReference>
<keyword evidence="7 14" id="KW-1133">Transmembrane helix</keyword>
<evidence type="ECO:0000256" key="9">
    <source>
        <dbReference type="ARBA" id="ARBA00023065"/>
    </source>
</evidence>
<evidence type="ECO:0000256" key="5">
    <source>
        <dbReference type="ARBA" id="ARBA00022692"/>
    </source>
</evidence>
<feature type="transmembrane region" description="Helical" evidence="14">
    <location>
        <begin position="517"/>
        <end position="536"/>
    </location>
</feature>
<dbReference type="CDD" id="cd10322">
    <property type="entry name" value="SLC5sbd"/>
    <property type="match status" value="1"/>
</dbReference>
<dbReference type="InterPro" id="IPR001734">
    <property type="entry name" value="Na/solute_symporter"/>
</dbReference>
<feature type="transmembrane region" description="Helical" evidence="14">
    <location>
        <begin position="162"/>
        <end position="181"/>
    </location>
</feature>
<evidence type="ECO:0000256" key="14">
    <source>
        <dbReference type="SAM" id="Phobius"/>
    </source>
</evidence>
<dbReference type="AlphaFoldDB" id="A0A1M6N222"/>
<dbReference type="PROSITE" id="PS50283">
    <property type="entry name" value="NA_SOLUT_SYMP_3"/>
    <property type="match status" value="1"/>
</dbReference>
<evidence type="ECO:0000256" key="7">
    <source>
        <dbReference type="ARBA" id="ARBA00022989"/>
    </source>
</evidence>
<organism evidence="15 16">
    <name type="scientific">Halomonas caseinilytica</name>
    <dbReference type="NCBI Taxonomy" id="438744"/>
    <lineage>
        <taxon>Bacteria</taxon>
        <taxon>Pseudomonadati</taxon>
        <taxon>Pseudomonadota</taxon>
        <taxon>Gammaproteobacteria</taxon>
        <taxon>Oceanospirillales</taxon>
        <taxon>Halomonadaceae</taxon>
        <taxon>Halomonas</taxon>
    </lineage>
</organism>
<feature type="transmembrane region" description="Helical" evidence="14">
    <location>
        <begin position="252"/>
        <end position="269"/>
    </location>
</feature>
<dbReference type="PANTHER" id="PTHR48086:SF3">
    <property type="entry name" value="SODIUM_PROLINE SYMPORTER"/>
    <property type="match status" value="1"/>
</dbReference>
<dbReference type="PANTHER" id="PTHR48086">
    <property type="entry name" value="SODIUM/PROLINE SYMPORTER-RELATED"/>
    <property type="match status" value="1"/>
</dbReference>
<reference evidence="16" key="1">
    <citation type="submission" date="2016-11" db="EMBL/GenBank/DDBJ databases">
        <authorList>
            <person name="Varghese N."/>
            <person name="Submissions S."/>
        </authorList>
    </citation>
    <scope>NUCLEOTIDE SEQUENCE [LARGE SCALE GENOMIC DNA]</scope>
    <source>
        <strain evidence="16">ALO Sharm</strain>
    </source>
</reference>
<feature type="transmembrane region" description="Helical" evidence="14">
    <location>
        <begin position="334"/>
        <end position="359"/>
    </location>
</feature>
<feature type="transmembrane region" description="Helical" evidence="14">
    <location>
        <begin position="405"/>
        <end position="424"/>
    </location>
</feature>
<keyword evidence="11" id="KW-0739">Sodium transport</keyword>
<evidence type="ECO:0000256" key="6">
    <source>
        <dbReference type="ARBA" id="ARBA00022847"/>
    </source>
</evidence>
<proteinExistence type="inferred from homology"/>
<feature type="transmembrane region" description="Helical" evidence="14">
    <location>
        <begin position="193"/>
        <end position="211"/>
    </location>
</feature>
<keyword evidence="5 14" id="KW-0812">Transmembrane</keyword>
<protein>
    <submittedName>
        <fullName evidence="15">Na+/proline symporter</fullName>
    </submittedName>
</protein>